<name>A0AAE1BPD9_PETCI</name>
<feature type="region of interest" description="Disordered" evidence="1">
    <location>
        <begin position="87"/>
        <end position="106"/>
    </location>
</feature>
<comment type="caution">
    <text evidence="2">The sequence shown here is derived from an EMBL/GenBank/DDBJ whole genome shotgun (WGS) entry which is preliminary data.</text>
</comment>
<protein>
    <submittedName>
        <fullName evidence="2">Uncharacterized protein</fullName>
    </submittedName>
</protein>
<evidence type="ECO:0000256" key="1">
    <source>
        <dbReference type="SAM" id="MobiDB-lite"/>
    </source>
</evidence>
<evidence type="ECO:0000313" key="2">
    <source>
        <dbReference type="EMBL" id="KAK3852505.1"/>
    </source>
</evidence>
<reference evidence="2" key="1">
    <citation type="submission" date="2023-10" db="EMBL/GenBank/DDBJ databases">
        <title>Genome assemblies of two species of porcelain crab, Petrolisthes cinctipes and Petrolisthes manimaculis (Anomura: Porcellanidae).</title>
        <authorList>
            <person name="Angst P."/>
        </authorList>
    </citation>
    <scope>NUCLEOTIDE SEQUENCE</scope>
    <source>
        <strain evidence="2">PB745_01</strain>
        <tissue evidence="2">Gill</tissue>
    </source>
</reference>
<organism evidence="2 3">
    <name type="scientific">Petrolisthes cinctipes</name>
    <name type="common">Flat porcelain crab</name>
    <dbReference type="NCBI Taxonomy" id="88211"/>
    <lineage>
        <taxon>Eukaryota</taxon>
        <taxon>Metazoa</taxon>
        <taxon>Ecdysozoa</taxon>
        <taxon>Arthropoda</taxon>
        <taxon>Crustacea</taxon>
        <taxon>Multicrustacea</taxon>
        <taxon>Malacostraca</taxon>
        <taxon>Eumalacostraca</taxon>
        <taxon>Eucarida</taxon>
        <taxon>Decapoda</taxon>
        <taxon>Pleocyemata</taxon>
        <taxon>Anomura</taxon>
        <taxon>Galatheoidea</taxon>
        <taxon>Porcellanidae</taxon>
        <taxon>Petrolisthes</taxon>
    </lineage>
</organism>
<feature type="region of interest" description="Disordered" evidence="1">
    <location>
        <begin position="113"/>
        <end position="139"/>
    </location>
</feature>
<feature type="compositionally biased region" description="Polar residues" evidence="1">
    <location>
        <begin position="128"/>
        <end position="139"/>
    </location>
</feature>
<keyword evidence="3" id="KW-1185">Reference proteome</keyword>
<feature type="compositionally biased region" description="Basic and acidic residues" evidence="1">
    <location>
        <begin position="113"/>
        <end position="123"/>
    </location>
</feature>
<evidence type="ECO:0000313" key="3">
    <source>
        <dbReference type="Proteomes" id="UP001286313"/>
    </source>
</evidence>
<dbReference type="AlphaFoldDB" id="A0AAE1BPD9"/>
<gene>
    <name evidence="2" type="ORF">Pcinc_040922</name>
</gene>
<dbReference type="Proteomes" id="UP001286313">
    <property type="component" value="Unassembled WGS sequence"/>
</dbReference>
<proteinExistence type="predicted"/>
<sequence>MKYRLPIFHVKAAIALGTSIASPTPLPPPTLPPLSLVPLNLSFWHSFPLWHPSPFPISPFTLTWHSSTSLVLPVPLALSPPVLHTLLSDSEGKATPTPKRRGQVMLNSPHAAKYYDHSSKPGDKCGWNRSSECVSDPSL</sequence>
<accession>A0AAE1BPD9</accession>
<dbReference type="EMBL" id="JAWQEG010007386">
    <property type="protein sequence ID" value="KAK3852505.1"/>
    <property type="molecule type" value="Genomic_DNA"/>
</dbReference>